<proteinExistence type="predicted"/>
<dbReference type="RefSeq" id="WP_118942461.1">
    <property type="nucleotide sequence ID" value="NZ_CP032125.1"/>
</dbReference>
<feature type="domain" description="Glycosyltransferase 2-like" evidence="1">
    <location>
        <begin position="5"/>
        <end position="103"/>
    </location>
</feature>
<dbReference type="OrthoDB" id="5291101at2"/>
<dbReference type="KEGG" id="pamo:BAR1_07605"/>
<reference evidence="2 3" key="1">
    <citation type="submission" date="2018-09" db="EMBL/GenBank/DDBJ databases">
        <title>Profundibacter amoris BAR1 gen. nov., sp. nov., a new member of the Roseobacter clade isolated at Lokis Castle Vent Field on the Arctic Mid-Oceanic Ridge.</title>
        <authorList>
            <person name="Le Moine Bauer S."/>
            <person name="Sjoeberg A.G."/>
            <person name="L'Haridon S."/>
            <person name="Stokke R."/>
            <person name="Roalkvam I."/>
            <person name="Steen I.H."/>
            <person name="Dahle H."/>
        </authorList>
    </citation>
    <scope>NUCLEOTIDE SEQUENCE [LARGE SCALE GENOMIC DNA]</scope>
    <source>
        <strain evidence="2 3">BAR1</strain>
    </source>
</reference>
<evidence type="ECO:0000313" key="3">
    <source>
        <dbReference type="Proteomes" id="UP000261704"/>
    </source>
</evidence>
<dbReference type="SUPFAM" id="SSF53448">
    <property type="entry name" value="Nucleotide-diphospho-sugar transferases"/>
    <property type="match status" value="1"/>
</dbReference>
<dbReference type="InterPro" id="IPR029044">
    <property type="entry name" value="Nucleotide-diphossugar_trans"/>
</dbReference>
<evidence type="ECO:0000313" key="2">
    <source>
        <dbReference type="EMBL" id="AXX97804.1"/>
    </source>
</evidence>
<dbReference type="GO" id="GO:0016740">
    <property type="term" value="F:transferase activity"/>
    <property type="evidence" value="ECO:0007669"/>
    <property type="project" value="UniProtKB-KW"/>
</dbReference>
<name>A0A347UG26_9RHOB</name>
<dbReference type="AlphaFoldDB" id="A0A347UG26"/>
<accession>A0A347UG26</accession>
<keyword evidence="3" id="KW-1185">Reference proteome</keyword>
<keyword evidence="2" id="KW-0808">Transferase</keyword>
<dbReference type="Gene3D" id="3.90.550.10">
    <property type="entry name" value="Spore Coat Polysaccharide Biosynthesis Protein SpsA, Chain A"/>
    <property type="match status" value="1"/>
</dbReference>
<dbReference type="PANTHER" id="PTHR43685">
    <property type="entry name" value="GLYCOSYLTRANSFERASE"/>
    <property type="match status" value="1"/>
</dbReference>
<evidence type="ECO:0000259" key="1">
    <source>
        <dbReference type="Pfam" id="PF00535"/>
    </source>
</evidence>
<dbReference type="Pfam" id="PF00535">
    <property type="entry name" value="Glycos_transf_2"/>
    <property type="match status" value="1"/>
</dbReference>
<sequence>MKTHTIIIPTKDRPEMLVRAVNSALAAIDTEGEILVIDDNSKTPAVESLAHVNDARIHVYVNENSGGVAGVRNFGLSKSKGEIVFFLDDDDEILPDYCQRILSLDPLPAYGFSSFLEVNDFGKTQSQKMQGRIRFSTGPIPDDAPLNKRIFGFNMGFWIKRNVFQNVGNIDENLTINEDTEYGCRLISAGLDAWYSAEPGMVIHTHNSAGAGNLQHITHRVTSDERAKCILYVCESYPSMVHHLGRTYIKHCVKSNQFNTAWKFTRNQHDWKVRVNLYLLIFLKSVAYRLSGKMQ</sequence>
<protein>
    <submittedName>
        <fullName evidence="2">Glycosyltransferase</fullName>
    </submittedName>
</protein>
<dbReference type="InterPro" id="IPR001173">
    <property type="entry name" value="Glyco_trans_2-like"/>
</dbReference>
<dbReference type="PANTHER" id="PTHR43685:SF2">
    <property type="entry name" value="GLYCOSYLTRANSFERASE 2-LIKE DOMAIN-CONTAINING PROTEIN"/>
    <property type="match status" value="1"/>
</dbReference>
<dbReference type="EMBL" id="CP032125">
    <property type="protein sequence ID" value="AXX97804.1"/>
    <property type="molecule type" value="Genomic_DNA"/>
</dbReference>
<gene>
    <name evidence="2" type="ORF">BAR1_07605</name>
</gene>
<dbReference type="InterPro" id="IPR050834">
    <property type="entry name" value="Glycosyltransf_2"/>
</dbReference>
<dbReference type="CDD" id="cd00761">
    <property type="entry name" value="Glyco_tranf_GTA_type"/>
    <property type="match status" value="1"/>
</dbReference>
<dbReference type="Proteomes" id="UP000261704">
    <property type="component" value="Chromosome"/>
</dbReference>
<organism evidence="2 3">
    <name type="scientific">Profundibacter amoris</name>
    <dbReference type="NCBI Taxonomy" id="2171755"/>
    <lineage>
        <taxon>Bacteria</taxon>
        <taxon>Pseudomonadati</taxon>
        <taxon>Pseudomonadota</taxon>
        <taxon>Alphaproteobacteria</taxon>
        <taxon>Rhodobacterales</taxon>
        <taxon>Paracoccaceae</taxon>
        <taxon>Profundibacter</taxon>
    </lineage>
</organism>